<evidence type="ECO:0000313" key="4">
    <source>
        <dbReference type="Proteomes" id="UP001165082"/>
    </source>
</evidence>
<keyword evidence="4" id="KW-1185">Reference proteome</keyword>
<accession>A0A9W7C5I5</accession>
<sequence length="387" mass="41972">MTTLDLRKSADGKPLPEEDPLESKRKSIEIEKTIKADEQTPTVTADHFANQNEGVVALKKFLASGQRYGFPGTDGTLWSNYKAFMKNTHPLFSIFTAHEEHPFDKYERVQYLFTLLSITFLLAATFTQIGLQGKAICDSGCDNLVASDKCPPTEATCCENNCAYGIKDSDRDPATCEWWSSPSEYDSACNPGIDATVKSLIIAAITIPLDAFVRALVVCGWVQGMPIQKCCEGCGAIIMKGVLVFAVFFLIIGFIIAGNTNQMGVVVTTFAMAQIEGWAFKFVSAFALFSIFFNCSKASFRKKYPGLVSIEISGLSRPSQTDAGVLMNIQSMKEDAKNKAKEGMKGAMEMLKGGGGGANVQQGEEREGSEVSTQKVGGVTLLSLNNI</sequence>
<keyword evidence="2" id="KW-1133">Transmembrane helix</keyword>
<feature type="transmembrane region" description="Helical" evidence="2">
    <location>
        <begin position="234"/>
        <end position="258"/>
    </location>
</feature>
<feature type="transmembrane region" description="Helical" evidence="2">
    <location>
        <begin position="278"/>
        <end position="295"/>
    </location>
</feature>
<name>A0A9W7C5I5_9STRA</name>
<organism evidence="3 4">
    <name type="scientific">Triparma retinervis</name>
    <dbReference type="NCBI Taxonomy" id="2557542"/>
    <lineage>
        <taxon>Eukaryota</taxon>
        <taxon>Sar</taxon>
        <taxon>Stramenopiles</taxon>
        <taxon>Ochrophyta</taxon>
        <taxon>Bolidophyceae</taxon>
        <taxon>Parmales</taxon>
        <taxon>Triparmaceae</taxon>
        <taxon>Triparma</taxon>
    </lineage>
</organism>
<dbReference type="Proteomes" id="UP001165082">
    <property type="component" value="Unassembled WGS sequence"/>
</dbReference>
<keyword evidence="2" id="KW-0812">Transmembrane</keyword>
<gene>
    <name evidence="3" type="ORF">TrRE_jg8643</name>
</gene>
<protein>
    <submittedName>
        <fullName evidence="3">Uncharacterized protein</fullName>
    </submittedName>
</protein>
<feature type="transmembrane region" description="Helical" evidence="2">
    <location>
        <begin position="111"/>
        <end position="131"/>
    </location>
</feature>
<dbReference type="EMBL" id="BRXZ01000039">
    <property type="protein sequence ID" value="GMI03647.1"/>
    <property type="molecule type" value="Genomic_DNA"/>
</dbReference>
<reference evidence="3" key="1">
    <citation type="submission" date="2022-07" db="EMBL/GenBank/DDBJ databases">
        <title>Genome analysis of Parmales, a sister group of diatoms, reveals the evolutionary specialization of diatoms from phago-mixotrophs to photoautotrophs.</title>
        <authorList>
            <person name="Ban H."/>
            <person name="Sato S."/>
            <person name="Yoshikawa S."/>
            <person name="Kazumasa Y."/>
            <person name="Nakamura Y."/>
            <person name="Ichinomiya M."/>
            <person name="Saitoh K."/>
            <person name="Sato N."/>
            <person name="Blanc-Mathieu R."/>
            <person name="Endo H."/>
            <person name="Kuwata A."/>
            <person name="Ogata H."/>
        </authorList>
    </citation>
    <scope>NUCLEOTIDE SEQUENCE</scope>
</reference>
<feature type="region of interest" description="Disordered" evidence="1">
    <location>
        <begin position="1"/>
        <end position="26"/>
    </location>
</feature>
<evidence type="ECO:0000313" key="3">
    <source>
        <dbReference type="EMBL" id="GMI03647.1"/>
    </source>
</evidence>
<dbReference type="AlphaFoldDB" id="A0A9W7C5I5"/>
<evidence type="ECO:0000256" key="2">
    <source>
        <dbReference type="SAM" id="Phobius"/>
    </source>
</evidence>
<feature type="transmembrane region" description="Helical" evidence="2">
    <location>
        <begin position="200"/>
        <end position="222"/>
    </location>
</feature>
<proteinExistence type="predicted"/>
<keyword evidence="2" id="KW-0472">Membrane</keyword>
<comment type="caution">
    <text evidence="3">The sequence shown here is derived from an EMBL/GenBank/DDBJ whole genome shotgun (WGS) entry which is preliminary data.</text>
</comment>
<evidence type="ECO:0000256" key="1">
    <source>
        <dbReference type="SAM" id="MobiDB-lite"/>
    </source>
</evidence>
<dbReference type="OrthoDB" id="205597at2759"/>